<dbReference type="GO" id="GO:0009611">
    <property type="term" value="P:response to wounding"/>
    <property type="evidence" value="ECO:0007669"/>
    <property type="project" value="InterPro"/>
</dbReference>
<dbReference type="GO" id="GO:0004867">
    <property type="term" value="F:serine-type endopeptidase inhibitor activity"/>
    <property type="evidence" value="ECO:0007669"/>
    <property type="project" value="InterPro"/>
</dbReference>
<dbReference type="Proteomes" id="UP001221898">
    <property type="component" value="Unassembled WGS sequence"/>
</dbReference>
<evidence type="ECO:0000256" key="1">
    <source>
        <dbReference type="SAM" id="MobiDB-lite"/>
    </source>
</evidence>
<name>A0AAD7W782_9TELE</name>
<evidence type="ECO:0000313" key="2">
    <source>
        <dbReference type="EMBL" id="KAJ8386816.1"/>
    </source>
</evidence>
<accession>A0AAD7W782</accession>
<dbReference type="EMBL" id="JAINUG010000222">
    <property type="protein sequence ID" value="KAJ8386816.1"/>
    <property type="molecule type" value="Genomic_DNA"/>
</dbReference>
<dbReference type="PROSITE" id="PS00285">
    <property type="entry name" value="POTATO_INHIBITOR"/>
    <property type="match status" value="1"/>
</dbReference>
<feature type="compositionally biased region" description="Basic and acidic residues" evidence="1">
    <location>
        <begin position="68"/>
        <end position="83"/>
    </location>
</feature>
<dbReference type="InterPro" id="IPR000864">
    <property type="entry name" value="Prot_inh_pot1"/>
</dbReference>
<gene>
    <name evidence="2" type="ORF">AAFF_G00166110</name>
</gene>
<comment type="caution">
    <text evidence="2">The sequence shown here is derived from an EMBL/GenBank/DDBJ whole genome shotgun (WGS) entry which is preliminary data.</text>
</comment>
<dbReference type="AlphaFoldDB" id="A0AAD7W782"/>
<proteinExistence type="predicted"/>
<feature type="region of interest" description="Disordered" evidence="1">
    <location>
        <begin position="17"/>
        <end position="97"/>
    </location>
</feature>
<sequence length="122" mass="13294">MDRAPLRMKAWPELIGSGADRAGMRPIRGRRRAVGRGALSQKDDYTASARETTLTRHATAPPGPHSSTLERGRGGWGRREEPVPRAQHMGNGLQPLLSIRTGPVSLSLARWPASSQRSYTTA</sequence>
<reference evidence="2" key="1">
    <citation type="journal article" date="2023" name="Science">
        <title>Genome structures resolve the early diversification of teleost fishes.</title>
        <authorList>
            <person name="Parey E."/>
            <person name="Louis A."/>
            <person name="Montfort J."/>
            <person name="Bouchez O."/>
            <person name="Roques C."/>
            <person name="Iampietro C."/>
            <person name="Lluch J."/>
            <person name="Castinel A."/>
            <person name="Donnadieu C."/>
            <person name="Desvignes T."/>
            <person name="Floi Bucao C."/>
            <person name="Jouanno E."/>
            <person name="Wen M."/>
            <person name="Mejri S."/>
            <person name="Dirks R."/>
            <person name="Jansen H."/>
            <person name="Henkel C."/>
            <person name="Chen W.J."/>
            <person name="Zahm M."/>
            <person name="Cabau C."/>
            <person name="Klopp C."/>
            <person name="Thompson A.W."/>
            <person name="Robinson-Rechavi M."/>
            <person name="Braasch I."/>
            <person name="Lecointre G."/>
            <person name="Bobe J."/>
            <person name="Postlethwait J.H."/>
            <person name="Berthelot C."/>
            <person name="Roest Crollius H."/>
            <person name="Guiguen Y."/>
        </authorList>
    </citation>
    <scope>NUCLEOTIDE SEQUENCE</scope>
    <source>
        <strain evidence="2">NC1722</strain>
    </source>
</reference>
<keyword evidence="3" id="KW-1185">Reference proteome</keyword>
<organism evidence="2 3">
    <name type="scientific">Aldrovandia affinis</name>
    <dbReference type="NCBI Taxonomy" id="143900"/>
    <lineage>
        <taxon>Eukaryota</taxon>
        <taxon>Metazoa</taxon>
        <taxon>Chordata</taxon>
        <taxon>Craniata</taxon>
        <taxon>Vertebrata</taxon>
        <taxon>Euteleostomi</taxon>
        <taxon>Actinopterygii</taxon>
        <taxon>Neopterygii</taxon>
        <taxon>Teleostei</taxon>
        <taxon>Notacanthiformes</taxon>
        <taxon>Halosauridae</taxon>
        <taxon>Aldrovandia</taxon>
    </lineage>
</organism>
<protein>
    <submittedName>
        <fullName evidence="2">Uncharacterized protein</fullName>
    </submittedName>
</protein>
<evidence type="ECO:0000313" key="3">
    <source>
        <dbReference type="Proteomes" id="UP001221898"/>
    </source>
</evidence>